<protein>
    <submittedName>
        <fullName evidence="9">RNA-binding protein</fullName>
    </submittedName>
</protein>
<dbReference type="RefSeq" id="WP_110449663.1">
    <property type="nucleotide sequence ID" value="NZ_CP029479.1"/>
</dbReference>
<sequence length="346" mass="36642">MSQRRAYLDIAPGEARGVVTLDGRPEHLIIVRDDDDPRQEPGARIAARVRKVEPAFASAFVDLGEGLEGLMDYPPDRRPVEGQMLEVEVRAAPRPGKLAAVRGVGPAEAPVRLLSPAPTLADRLAALVRGGEVVTGPEARQKADAAEAAALSPLHVLPGGGVLAIEPTRALVAVDVDLGPRKGPDPKSVLRQLNLTALSETARLLRLKGLGGLVVIDLAGRGHDGTALLNAARAAFAADNPGVAFGPVSRFGTLEFTVPRRTRALGEVLLASGGDPTDRTLAQRLVREAETAAEVETGRRVRIQAAPALAPLAWPLVDRLAGRMGARFECTVEADWPRDRFEISLP</sequence>
<evidence type="ECO:0000259" key="8">
    <source>
        <dbReference type="Pfam" id="PF10150"/>
    </source>
</evidence>
<evidence type="ECO:0000256" key="6">
    <source>
        <dbReference type="ARBA" id="ARBA00022842"/>
    </source>
</evidence>
<dbReference type="GO" id="GO:0003723">
    <property type="term" value="F:RNA binding"/>
    <property type="evidence" value="ECO:0007669"/>
    <property type="project" value="UniProtKB-KW"/>
</dbReference>
<keyword evidence="5" id="KW-0378">Hydrolase</keyword>
<keyword evidence="2" id="KW-0540">Nuclease</keyword>
<keyword evidence="3" id="KW-0479">Metal-binding</keyword>
<proteinExistence type="predicted"/>
<dbReference type="GO" id="GO:0005737">
    <property type="term" value="C:cytoplasm"/>
    <property type="evidence" value="ECO:0007669"/>
    <property type="project" value="TreeGrafter"/>
</dbReference>
<name>A0A2Z3I0Z6_9CAUL</name>
<accession>A0A2Z3I0Z6</accession>
<comment type="cofactor">
    <cofactor evidence="1">
        <name>Mg(2+)</name>
        <dbReference type="ChEBI" id="CHEBI:18420"/>
    </cofactor>
</comment>
<keyword evidence="10" id="KW-1185">Reference proteome</keyword>
<organism evidence="9 10">
    <name type="scientific">Phenylobacterium parvum</name>
    <dbReference type="NCBI Taxonomy" id="2201350"/>
    <lineage>
        <taxon>Bacteria</taxon>
        <taxon>Pseudomonadati</taxon>
        <taxon>Pseudomonadota</taxon>
        <taxon>Alphaproteobacteria</taxon>
        <taxon>Caulobacterales</taxon>
        <taxon>Caulobacteraceae</taxon>
        <taxon>Phenylobacterium</taxon>
    </lineage>
</organism>
<evidence type="ECO:0000256" key="4">
    <source>
        <dbReference type="ARBA" id="ARBA00022759"/>
    </source>
</evidence>
<dbReference type="Pfam" id="PF10150">
    <property type="entry name" value="RNase_E_G"/>
    <property type="match status" value="1"/>
</dbReference>
<dbReference type="GO" id="GO:0004519">
    <property type="term" value="F:endonuclease activity"/>
    <property type="evidence" value="ECO:0007669"/>
    <property type="project" value="UniProtKB-KW"/>
</dbReference>
<reference evidence="10" key="1">
    <citation type="submission" date="2018-05" db="EMBL/GenBank/DDBJ databases">
        <title>Genome sequencing of Phenylobacterium sp. HYN0004.</title>
        <authorList>
            <person name="Yi H."/>
            <person name="Baek C."/>
        </authorList>
    </citation>
    <scope>NUCLEOTIDE SEQUENCE [LARGE SCALE GENOMIC DNA]</scope>
    <source>
        <strain evidence="10">HYN0004</strain>
    </source>
</reference>
<dbReference type="PANTHER" id="PTHR30001:SF1">
    <property type="entry name" value="RIBONUCLEASE E_G-LIKE PROTEIN, CHLOROPLASTIC"/>
    <property type="match status" value="1"/>
</dbReference>
<keyword evidence="4" id="KW-0255">Endonuclease</keyword>
<evidence type="ECO:0000256" key="3">
    <source>
        <dbReference type="ARBA" id="ARBA00022723"/>
    </source>
</evidence>
<dbReference type="KEGG" id="phb:HYN04_04560"/>
<evidence type="ECO:0000313" key="9">
    <source>
        <dbReference type="EMBL" id="AWM77094.1"/>
    </source>
</evidence>
<evidence type="ECO:0000256" key="2">
    <source>
        <dbReference type="ARBA" id="ARBA00022722"/>
    </source>
</evidence>
<keyword evidence="6" id="KW-0460">Magnesium</keyword>
<dbReference type="InterPro" id="IPR004659">
    <property type="entry name" value="RNase_E/G"/>
</dbReference>
<dbReference type="GO" id="GO:0046872">
    <property type="term" value="F:metal ion binding"/>
    <property type="evidence" value="ECO:0007669"/>
    <property type="project" value="UniProtKB-KW"/>
</dbReference>
<dbReference type="Proteomes" id="UP000247763">
    <property type="component" value="Chromosome"/>
</dbReference>
<dbReference type="GO" id="GO:0006364">
    <property type="term" value="P:rRNA processing"/>
    <property type="evidence" value="ECO:0007669"/>
    <property type="project" value="TreeGrafter"/>
</dbReference>
<dbReference type="GO" id="GO:0004540">
    <property type="term" value="F:RNA nuclease activity"/>
    <property type="evidence" value="ECO:0007669"/>
    <property type="project" value="InterPro"/>
</dbReference>
<dbReference type="GO" id="GO:0016787">
    <property type="term" value="F:hydrolase activity"/>
    <property type="evidence" value="ECO:0007669"/>
    <property type="project" value="UniProtKB-KW"/>
</dbReference>
<dbReference type="AlphaFoldDB" id="A0A2Z3I0Z6"/>
<dbReference type="PANTHER" id="PTHR30001">
    <property type="entry name" value="RIBONUCLEASE"/>
    <property type="match status" value="1"/>
</dbReference>
<evidence type="ECO:0000256" key="7">
    <source>
        <dbReference type="ARBA" id="ARBA00022884"/>
    </source>
</evidence>
<evidence type="ECO:0000256" key="5">
    <source>
        <dbReference type="ARBA" id="ARBA00022801"/>
    </source>
</evidence>
<dbReference type="EMBL" id="CP029479">
    <property type="protein sequence ID" value="AWM77094.1"/>
    <property type="molecule type" value="Genomic_DNA"/>
</dbReference>
<evidence type="ECO:0000313" key="10">
    <source>
        <dbReference type="Proteomes" id="UP000247763"/>
    </source>
</evidence>
<dbReference type="InterPro" id="IPR019307">
    <property type="entry name" value="RNA-bd_AU-1/RNase_E/G"/>
</dbReference>
<keyword evidence="7" id="KW-0694">RNA-binding</keyword>
<gene>
    <name evidence="9" type="ORF">HYN04_04560</name>
</gene>
<feature type="domain" description="RNA-binding protein AU-1/Ribonuclease E/G" evidence="8">
    <location>
        <begin position="149"/>
        <end position="258"/>
    </location>
</feature>
<dbReference type="OrthoDB" id="9804278at2"/>
<evidence type="ECO:0000256" key="1">
    <source>
        <dbReference type="ARBA" id="ARBA00001946"/>
    </source>
</evidence>